<gene>
    <name evidence="1" type="primary">HMGXB3_1</name>
    <name evidence="1" type="ORF">K3G42_023185</name>
</gene>
<evidence type="ECO:0000313" key="1">
    <source>
        <dbReference type="EMBL" id="KAH7992469.1"/>
    </source>
</evidence>
<dbReference type="Proteomes" id="UP000827872">
    <property type="component" value="Linkage Group LG03"/>
</dbReference>
<organism evidence="1 2">
    <name type="scientific">Sphaerodactylus townsendi</name>
    <dbReference type="NCBI Taxonomy" id="933632"/>
    <lineage>
        <taxon>Eukaryota</taxon>
        <taxon>Metazoa</taxon>
        <taxon>Chordata</taxon>
        <taxon>Craniata</taxon>
        <taxon>Vertebrata</taxon>
        <taxon>Euteleostomi</taxon>
        <taxon>Lepidosauria</taxon>
        <taxon>Squamata</taxon>
        <taxon>Bifurcata</taxon>
        <taxon>Gekkota</taxon>
        <taxon>Sphaerodactylidae</taxon>
        <taxon>Sphaerodactylus</taxon>
    </lineage>
</organism>
<accession>A0ACB8EIG2</accession>
<comment type="caution">
    <text evidence="1">The sequence shown here is derived from an EMBL/GenBank/DDBJ whole genome shotgun (WGS) entry which is preliminary data.</text>
</comment>
<name>A0ACB8EIG2_9SAUR</name>
<dbReference type="EMBL" id="CM037616">
    <property type="protein sequence ID" value="KAH7992469.1"/>
    <property type="molecule type" value="Genomic_DNA"/>
</dbReference>
<keyword evidence="2" id="KW-1185">Reference proteome</keyword>
<protein>
    <submittedName>
        <fullName evidence="1">HMG domain-containing protein 3</fullName>
    </submittedName>
</protein>
<proteinExistence type="predicted"/>
<sequence length="397" mass="44745">MICGNLWALQPKVEIAPEECVENALLSLENIEFTWPEFLASSEVNVEDFWSTMETEVIEQVAFPSSIPITKFDASIIAPFFPPLMRGSVVVNTEREKNFEAHMMPGNASILVRLIQDETCKMEQIGSYSKEELQNFLTQCSIPWDEGDSKEQLCLSLLALYDFVQNGTHIKQPLAHLTGGKIYKVCPHQVLCGSKYIVRGESPRDHVDLLASSRHWPPVYVVDLATSVALCADICYPDMTAQMWGRNQGCFSDPMEPLRYVSCPELLDRYYNVDMTSAEHSIQHPVTKSASRRVVYAGTEQSTQSDSTARHHSLSLCRELEPSLAPIIIAACYQRHSKRTKRTSCAREIVNRQIHEIVQSCQPGEVVIRDTLYRLGVAQIKTEVEEDEEIQGEDSVA</sequence>
<reference evidence="1" key="1">
    <citation type="submission" date="2021-08" db="EMBL/GenBank/DDBJ databases">
        <title>The first chromosome-level gecko genome reveals the dynamic sex chromosomes of Neotropical dwarf geckos (Sphaerodactylidae: Sphaerodactylus).</title>
        <authorList>
            <person name="Pinto B.J."/>
            <person name="Keating S.E."/>
            <person name="Gamble T."/>
        </authorList>
    </citation>
    <scope>NUCLEOTIDE SEQUENCE</scope>
    <source>
        <strain evidence="1">TG3544</strain>
    </source>
</reference>
<evidence type="ECO:0000313" key="2">
    <source>
        <dbReference type="Proteomes" id="UP000827872"/>
    </source>
</evidence>